<proteinExistence type="predicted"/>
<keyword evidence="1" id="KW-0812">Transmembrane</keyword>
<organism evidence="2 3">
    <name type="scientific">Waterburya agarophytonicola KI4</name>
    <dbReference type="NCBI Taxonomy" id="2874699"/>
    <lineage>
        <taxon>Bacteria</taxon>
        <taxon>Bacillati</taxon>
        <taxon>Cyanobacteriota</taxon>
        <taxon>Cyanophyceae</taxon>
        <taxon>Pleurocapsales</taxon>
        <taxon>Hyellaceae</taxon>
        <taxon>Waterburya</taxon>
        <taxon>Waterburya agarophytonicola</taxon>
    </lineage>
</organism>
<evidence type="ECO:0000256" key="1">
    <source>
        <dbReference type="SAM" id="Phobius"/>
    </source>
</evidence>
<dbReference type="RefSeq" id="WP_229638844.1">
    <property type="nucleotide sequence ID" value="NZ_JADWDC010000004.1"/>
</dbReference>
<feature type="transmembrane region" description="Helical" evidence="1">
    <location>
        <begin position="29"/>
        <end position="53"/>
    </location>
</feature>
<accession>A0A964BM02</accession>
<dbReference type="EMBL" id="JADWDC010000004">
    <property type="protein sequence ID" value="MCC0175845.1"/>
    <property type="molecule type" value="Genomic_DNA"/>
</dbReference>
<keyword evidence="3" id="KW-1185">Reference proteome</keyword>
<keyword evidence="1" id="KW-1133">Transmembrane helix</keyword>
<keyword evidence="1" id="KW-0472">Membrane</keyword>
<comment type="caution">
    <text evidence="2">The sequence shown here is derived from an EMBL/GenBank/DDBJ whole genome shotgun (WGS) entry which is preliminary data.</text>
</comment>
<reference evidence="2" key="1">
    <citation type="journal article" date="2021" name="Antonie Van Leeuwenhoek">
        <title>Draft genome and description of Waterburya agarophytonicola gen. nov. sp. nov. (Pleurocapsales, Cyanobacteria): a seaweed symbiont.</title>
        <authorList>
            <person name="Bonthond G."/>
            <person name="Shalygin S."/>
            <person name="Bayer T."/>
            <person name="Weinberger F."/>
        </authorList>
    </citation>
    <scope>NUCLEOTIDE SEQUENCE</scope>
    <source>
        <strain evidence="2">KI4</strain>
    </source>
</reference>
<evidence type="ECO:0000313" key="3">
    <source>
        <dbReference type="Proteomes" id="UP000729733"/>
    </source>
</evidence>
<dbReference type="AlphaFoldDB" id="A0A964BM02"/>
<gene>
    <name evidence="2" type="ORF">I4641_02465</name>
</gene>
<name>A0A964BM02_9CYAN</name>
<evidence type="ECO:0000313" key="2">
    <source>
        <dbReference type="EMBL" id="MCC0175845.1"/>
    </source>
</evidence>
<protein>
    <submittedName>
        <fullName evidence="2">Uncharacterized protein</fullName>
    </submittedName>
</protein>
<dbReference type="Proteomes" id="UP000729733">
    <property type="component" value="Unassembled WGS sequence"/>
</dbReference>
<sequence length="254" mass="29182">MAISFDKKSAEKELEHKESLVEAKDSNKVIIIFFILAIGLLFSAIANLGFVYLSLHLGTREKIFVTRQGEVEIAQEKDPNFRSDRVIEETVSNWLYLTHEWDSSIPNSAAKDPGVQLKSETNNKYFKVPTKTYTASYLLEVGFRKQFLEEISKQIPSSFYHGKISSDLKIYHIGNTERIDDNLYRVRVIMTRTEKSDTAEIQETQINQIVYLQATKPYRLVLGNKEPSAFRKQLNQLLKNGLIIYKVSPEVPKS</sequence>